<dbReference type="PROSITE" id="PS51257">
    <property type="entry name" value="PROKAR_LIPOPROTEIN"/>
    <property type="match status" value="1"/>
</dbReference>
<name>A0ABU8PAV0_9HYPH</name>
<sequence length="144" mass="16066">MRGIIVVSALLAVAGCTKKEPCCQIKITPPTEMSKAFAHENWDIGYSKSDIKRCFGDGVINVNGSRIHIVEDTRKAGAGRYCHTAFSIPTVKNPNRYVMTPFSYENWDADACQLKAMYCLRPASAEKLAKRFGLTIDKTPVYRE</sequence>
<proteinExistence type="predicted"/>
<organism evidence="1 2">
    <name type="scientific">Ochrobactrum vermis</name>
    <dbReference type="NCBI Taxonomy" id="1827297"/>
    <lineage>
        <taxon>Bacteria</taxon>
        <taxon>Pseudomonadati</taxon>
        <taxon>Pseudomonadota</taxon>
        <taxon>Alphaproteobacteria</taxon>
        <taxon>Hyphomicrobiales</taxon>
        <taxon>Brucellaceae</taxon>
        <taxon>Brucella/Ochrobactrum group</taxon>
        <taxon>Ochrobactrum</taxon>
    </lineage>
</organism>
<keyword evidence="2" id="KW-1185">Reference proteome</keyword>
<gene>
    <name evidence="1" type="ORF">WH297_06485</name>
</gene>
<accession>A0ABU8PAV0</accession>
<comment type="caution">
    <text evidence="1">The sequence shown here is derived from an EMBL/GenBank/DDBJ whole genome shotgun (WGS) entry which is preliminary data.</text>
</comment>
<evidence type="ECO:0000313" key="2">
    <source>
        <dbReference type="Proteomes" id="UP001375812"/>
    </source>
</evidence>
<dbReference type="RefSeq" id="WP_146114433.1">
    <property type="nucleotide sequence ID" value="NZ_JBBGZH010000001.1"/>
</dbReference>
<evidence type="ECO:0008006" key="3">
    <source>
        <dbReference type="Google" id="ProtNLM"/>
    </source>
</evidence>
<dbReference type="Proteomes" id="UP001375812">
    <property type="component" value="Unassembled WGS sequence"/>
</dbReference>
<protein>
    <recommendedName>
        <fullName evidence="3">Lipoprotein</fullName>
    </recommendedName>
</protein>
<evidence type="ECO:0000313" key="1">
    <source>
        <dbReference type="EMBL" id="MEJ5019385.1"/>
    </source>
</evidence>
<reference evidence="1 2" key="1">
    <citation type="submission" date="2023-12" db="EMBL/GenBank/DDBJ databases">
        <title>Gut-associated functions are favored during microbiome assembly across C. elegans life.</title>
        <authorList>
            <person name="Zimmermann J."/>
        </authorList>
    </citation>
    <scope>NUCLEOTIDE SEQUENCE [LARGE SCALE GENOMIC DNA]</scope>
    <source>
        <strain evidence="1 2">MYb71</strain>
    </source>
</reference>
<dbReference type="EMBL" id="JBBGZH010000001">
    <property type="protein sequence ID" value="MEJ5019385.1"/>
    <property type="molecule type" value="Genomic_DNA"/>
</dbReference>